<dbReference type="InterPro" id="IPR011006">
    <property type="entry name" value="CheY-like_superfamily"/>
</dbReference>
<evidence type="ECO:0000256" key="1">
    <source>
        <dbReference type="ARBA" id="ARBA00022553"/>
    </source>
</evidence>
<gene>
    <name evidence="3" type="primary">frzE_5</name>
    <name evidence="3" type="ORF">SDC9_192407</name>
</gene>
<proteinExistence type="predicted"/>
<comment type="caution">
    <text evidence="3">The sequence shown here is derived from an EMBL/GenBank/DDBJ whole genome shotgun (WGS) entry which is preliminary data.</text>
</comment>
<dbReference type="PANTHER" id="PTHR44591">
    <property type="entry name" value="STRESS RESPONSE REGULATOR PROTEIN 1"/>
    <property type="match status" value="1"/>
</dbReference>
<dbReference type="EMBL" id="VSSQ01104278">
    <property type="protein sequence ID" value="MPN44840.1"/>
    <property type="molecule type" value="Genomic_DNA"/>
</dbReference>
<evidence type="ECO:0000259" key="2">
    <source>
        <dbReference type="PROSITE" id="PS50110"/>
    </source>
</evidence>
<keyword evidence="1" id="KW-0597">Phosphoprotein</keyword>
<organism evidence="3">
    <name type="scientific">bioreactor metagenome</name>
    <dbReference type="NCBI Taxonomy" id="1076179"/>
    <lineage>
        <taxon>unclassified sequences</taxon>
        <taxon>metagenomes</taxon>
        <taxon>ecological metagenomes</taxon>
    </lineage>
</organism>
<dbReference type="AlphaFoldDB" id="A0A645I115"/>
<dbReference type="PANTHER" id="PTHR44591:SF3">
    <property type="entry name" value="RESPONSE REGULATORY DOMAIN-CONTAINING PROTEIN"/>
    <property type="match status" value="1"/>
</dbReference>
<keyword evidence="3" id="KW-0808">Transferase</keyword>
<dbReference type="GO" id="GO:0000160">
    <property type="term" value="P:phosphorelay signal transduction system"/>
    <property type="evidence" value="ECO:0007669"/>
    <property type="project" value="InterPro"/>
</dbReference>
<dbReference type="Pfam" id="PF00072">
    <property type="entry name" value="Response_reg"/>
    <property type="match status" value="1"/>
</dbReference>
<dbReference type="SUPFAM" id="SSF52172">
    <property type="entry name" value="CheY-like"/>
    <property type="match status" value="1"/>
</dbReference>
<feature type="domain" description="Response regulatory" evidence="2">
    <location>
        <begin position="49"/>
        <end position="165"/>
    </location>
</feature>
<name>A0A645I115_9ZZZZ</name>
<dbReference type="InterPro" id="IPR001789">
    <property type="entry name" value="Sig_transdc_resp-reg_receiver"/>
</dbReference>
<reference evidence="3" key="1">
    <citation type="submission" date="2019-08" db="EMBL/GenBank/DDBJ databases">
        <authorList>
            <person name="Kucharzyk K."/>
            <person name="Murdoch R.W."/>
            <person name="Higgins S."/>
            <person name="Loffler F."/>
        </authorList>
    </citation>
    <scope>NUCLEOTIDE SEQUENCE</scope>
</reference>
<protein>
    <submittedName>
        <fullName evidence="3">Gliding motility regulatory protein</fullName>
        <ecNumber evidence="3">2.7.13.3</ecNumber>
    </submittedName>
</protein>
<sequence>MVDGAIVTLLNIHELLQKAAPEYYPQKTVEERKGFRELSGEKSPVKKAVILLAEDTPFFARTIKSYLENEDYTVITVENGCEALEVLGRQTVDVVISDIEMPHMNGLELVRTIRSSETLRHLPVIALTSLGSDADKERGLRAGFDHYEVKLDRARLLESVAQVLNNKE</sequence>
<dbReference type="InterPro" id="IPR050595">
    <property type="entry name" value="Bact_response_regulator"/>
</dbReference>
<dbReference type="SMART" id="SM00448">
    <property type="entry name" value="REC"/>
    <property type="match status" value="1"/>
</dbReference>
<dbReference type="GO" id="GO:0004673">
    <property type="term" value="F:protein histidine kinase activity"/>
    <property type="evidence" value="ECO:0007669"/>
    <property type="project" value="UniProtKB-EC"/>
</dbReference>
<dbReference type="Gene3D" id="3.40.50.2300">
    <property type="match status" value="1"/>
</dbReference>
<evidence type="ECO:0000313" key="3">
    <source>
        <dbReference type="EMBL" id="MPN44840.1"/>
    </source>
</evidence>
<dbReference type="PROSITE" id="PS50110">
    <property type="entry name" value="RESPONSE_REGULATORY"/>
    <property type="match status" value="1"/>
</dbReference>
<dbReference type="EC" id="2.7.13.3" evidence="3"/>
<accession>A0A645I115</accession>